<keyword evidence="6 8" id="KW-1133">Transmembrane helix</keyword>
<keyword evidence="4 8" id="KW-0812">Transmembrane</keyword>
<evidence type="ECO:0000256" key="7">
    <source>
        <dbReference type="ARBA" id="ARBA00023136"/>
    </source>
</evidence>
<evidence type="ECO:0000256" key="1">
    <source>
        <dbReference type="ARBA" id="ARBA00004651"/>
    </source>
</evidence>
<keyword evidence="5" id="KW-0378">Hydrolase</keyword>
<dbReference type="Pfam" id="PF09721">
    <property type="entry name" value="Exosortase_EpsH"/>
    <property type="match status" value="1"/>
</dbReference>
<sequence length="268" mass="29355">MNELHSKNVSCCLLGLMLPAIWLLDLTWWHMSPDVCIIIGLVPMAWVLAIKNPPKNDLRPVQGTWMALAAFSLAVGALLNEMFLMGFGWAGLAVLFCFPASRISKWRLWVLCAGAFPWVLLDLNTLSWWFRLSGAALTGAFYGLLGKNVAVSGTLLEIDGLPISVEAACGGLQLLQVLLSGGVAFTLLRYPQRTLFWVMLALLPALAWLANTVRIMLISGWGLAFGAERAAGAFHTWGALLVFALLLGFYHFITLGLEYIFGEERANA</sequence>
<feature type="transmembrane region" description="Helical" evidence="8">
    <location>
        <begin position="7"/>
        <end position="24"/>
    </location>
</feature>
<evidence type="ECO:0000256" key="5">
    <source>
        <dbReference type="ARBA" id="ARBA00022801"/>
    </source>
</evidence>
<keyword evidence="3" id="KW-0645">Protease</keyword>
<evidence type="ECO:0000256" key="4">
    <source>
        <dbReference type="ARBA" id="ARBA00022692"/>
    </source>
</evidence>
<evidence type="ECO:0000256" key="6">
    <source>
        <dbReference type="ARBA" id="ARBA00022989"/>
    </source>
</evidence>
<evidence type="ECO:0000313" key="10">
    <source>
        <dbReference type="Proteomes" id="UP001243717"/>
    </source>
</evidence>
<organism evidence="9 10">
    <name type="scientific">Thalassobacterium sedimentorum</name>
    <dbReference type="NCBI Taxonomy" id="3041258"/>
    <lineage>
        <taxon>Bacteria</taxon>
        <taxon>Pseudomonadati</taxon>
        <taxon>Verrucomicrobiota</taxon>
        <taxon>Opitutia</taxon>
        <taxon>Puniceicoccales</taxon>
        <taxon>Coraliomargaritaceae</taxon>
        <taxon>Thalassobacterium</taxon>
    </lineage>
</organism>
<comment type="caution">
    <text evidence="9">The sequence shown here is derived from an EMBL/GenBank/DDBJ whole genome shotgun (WGS) entry which is preliminary data.</text>
</comment>
<reference evidence="9 10" key="1">
    <citation type="submission" date="2023-04" db="EMBL/GenBank/DDBJ databases">
        <title>A novel bacteria isolated from coastal sediment.</title>
        <authorList>
            <person name="Liu X.-J."/>
            <person name="Du Z.-J."/>
        </authorList>
    </citation>
    <scope>NUCLEOTIDE SEQUENCE [LARGE SCALE GENOMIC DNA]</scope>
    <source>
        <strain evidence="9 10">SDUM461004</strain>
    </source>
</reference>
<dbReference type="NCBIfam" id="TIGR04178">
    <property type="entry name" value="exo_archaeo"/>
    <property type="match status" value="1"/>
</dbReference>
<keyword evidence="7 8" id="KW-0472">Membrane</keyword>
<evidence type="ECO:0000256" key="3">
    <source>
        <dbReference type="ARBA" id="ARBA00022670"/>
    </source>
</evidence>
<comment type="subcellular location">
    <subcellularLocation>
        <location evidence="1">Cell membrane</location>
        <topology evidence="1">Multi-pass membrane protein</topology>
    </subcellularLocation>
</comment>
<evidence type="ECO:0000313" key="9">
    <source>
        <dbReference type="EMBL" id="MDQ8193801.1"/>
    </source>
</evidence>
<keyword evidence="2" id="KW-1003">Cell membrane</keyword>
<keyword evidence="10" id="KW-1185">Reference proteome</keyword>
<dbReference type="InterPro" id="IPR019127">
    <property type="entry name" value="Exosortase"/>
</dbReference>
<evidence type="ECO:0000256" key="8">
    <source>
        <dbReference type="SAM" id="Phobius"/>
    </source>
</evidence>
<protein>
    <submittedName>
        <fullName evidence="9">Archaeosortase/exosortase family protein</fullName>
    </submittedName>
</protein>
<proteinExistence type="predicted"/>
<feature type="transmembrane region" description="Helical" evidence="8">
    <location>
        <begin position="30"/>
        <end position="49"/>
    </location>
</feature>
<feature type="transmembrane region" description="Helical" evidence="8">
    <location>
        <begin position="237"/>
        <end position="261"/>
    </location>
</feature>
<gene>
    <name evidence="9" type="ORF">QEH59_05165</name>
</gene>
<dbReference type="RefSeq" id="WP_308984288.1">
    <property type="nucleotide sequence ID" value="NZ_JARXIC010000006.1"/>
</dbReference>
<accession>A0ABU1AG72</accession>
<dbReference type="EMBL" id="JARXIC010000006">
    <property type="protein sequence ID" value="MDQ8193801.1"/>
    <property type="molecule type" value="Genomic_DNA"/>
</dbReference>
<feature type="transmembrane region" description="Helical" evidence="8">
    <location>
        <begin position="195"/>
        <end position="217"/>
    </location>
</feature>
<dbReference type="InterPro" id="IPR026392">
    <property type="entry name" value="Exo/Archaeosortase_dom"/>
</dbReference>
<evidence type="ECO:0000256" key="2">
    <source>
        <dbReference type="ARBA" id="ARBA00022475"/>
    </source>
</evidence>
<feature type="transmembrane region" description="Helical" evidence="8">
    <location>
        <begin position="108"/>
        <end position="130"/>
    </location>
</feature>
<dbReference type="Proteomes" id="UP001243717">
    <property type="component" value="Unassembled WGS sequence"/>
</dbReference>
<name>A0ABU1AG72_9BACT</name>